<gene>
    <name evidence="7" type="ORF">OMM_07994</name>
</gene>
<keyword evidence="3" id="KW-0963">Cytoplasm</keyword>
<evidence type="ECO:0000256" key="2">
    <source>
        <dbReference type="ARBA" id="ARBA00004496"/>
    </source>
</evidence>
<feature type="domain" description="HYDIN/VesB/CFA65-like Ig-like" evidence="6">
    <location>
        <begin position="809"/>
        <end position="904"/>
    </location>
</feature>
<organism evidence="7 8">
    <name type="scientific">Candidatus Magnetoglobus multicellularis str. Araruama</name>
    <dbReference type="NCBI Taxonomy" id="890399"/>
    <lineage>
        <taxon>Bacteria</taxon>
        <taxon>Pseudomonadati</taxon>
        <taxon>Thermodesulfobacteriota</taxon>
        <taxon>Desulfobacteria</taxon>
        <taxon>Desulfobacterales</taxon>
        <taxon>Desulfobacteraceae</taxon>
        <taxon>Candidatus Magnetoglobus</taxon>
    </lineage>
</organism>
<proteinExistence type="predicted"/>
<keyword evidence="5" id="KW-0966">Cell projection</keyword>
<keyword evidence="4" id="KW-0969">Cilium</keyword>
<dbReference type="InterPro" id="IPR011050">
    <property type="entry name" value="Pectin_lyase_fold/virulence"/>
</dbReference>
<accession>A0A1V1PA39</accession>
<dbReference type="InterPro" id="IPR053879">
    <property type="entry name" value="HYDIN_VesB_CFA65-like_Ig"/>
</dbReference>
<dbReference type="GO" id="GO:0005737">
    <property type="term" value="C:cytoplasm"/>
    <property type="evidence" value="ECO:0007669"/>
    <property type="project" value="UniProtKB-SubCell"/>
</dbReference>
<evidence type="ECO:0000256" key="5">
    <source>
        <dbReference type="ARBA" id="ARBA00023273"/>
    </source>
</evidence>
<sequence length="1365" mass="153006">FLHNSPPFYAENLSIPFSINETTGITSTNIPVTLAQPLLKGDVRSQDTLKVLASDSCELTIQVDKKSFYPDGSLKHGIISFVLPELSANQTKTFTLTTGSAQTITSDSSLLTDILSNPFDLTISIDENNIIYQSSLKQSLQQTPSLWLNGAICSEWQVTGEFKNNQDTSHPNLTPIFYLRAYKDSDIIRVSVIIENNYTYQPTPQNYVYDLNITTNNSSLFSQSGLTHYHHARLRKVFYLDISSQPVNVTDRMKGCHIAHNIRYLMQTRMVPPYDPSLINNLSESKISDLVTAWNQQNQLMGKGLVSHYLNSASKGPLPQWAAAYLLTMNPDLQKITSGHGELAGSFSIHYRDKQTHLPVSIIDYPHCSTNYRLFDLYNPETEQYEHPTKCTEGYDCTNNLRFTFDSLAYLPYLLTGDYYFLEELHFRANYCLIQQNPGYREFEKGLIKGISYKSDQAWALRTLNFTALITPDTHPMKDYFNNILNNNISYLNEQPAVYANNPLGWYIISKGDNNQLLITTGDDDYYTWSAGLLAASGFTEANPFYQWKSKFVVLRMNSPTYCWIFAALPKIVVGLDYNDFNSSFSSMDESWYPTLAIQYGDISATSLQSTTCNSPEMMTILNLSVDEMPTIYEPPTDDYPARMQIALASAVDAGITGSVQAWERFIHRNFQPDYSSEARPNFAIVPYSLYYARAGILHTSLNPIPFMIEGDMGYSIGFSLQSPPDQPVSIAFVPDDQIAITPASITFTAADFNVKQFIQISPLNDTSPENFDQGTIQVEISSDDTSYSNLTFQDLHYNLYDDDVLQNLSFSQTTIDFGDFQKGTADSRNITLSNNSQTPVSIQSIMLSGTGFTINHDCTKQLLPDETCLLDVSYLSTEIGQNEASIIINSTTEPSTYTIQLRAQTNQRILQVGPDKMFQWVRSAALAAEDYDIIEIDAGVYLRDVATWTANHLTIRGIGGRAHLNAVDQNEGGKAIWVVQGNDTRIENIEFSHCKVNDGNGAGIRLEGNNCIIRNCYFHHNEMGILTSINLYDCELLIDHCEFAYQGSGNKTTGRGIDHNIYINVMKKFTIQYSYIHHATIGHNIKTRAPENHILYNRIMDESIGRSSYLIDFAQGGKSIVKGNVFHLGRCSENASMISYAGELPFHVQKDLYVVNNTFVSDYDDSAVGIYIRNQTNTLVIANNLFVGNGDLWTERENGLVQSLDNTTNVVVSDIDSMHFRNPQHFDFHLTDASAAAIDAGSLINNYQGIDLIPIDEYSHPIGSAIRLTDTTIDAGAFEYTNAIISVNPGNDTPEIISNMQSDTYTLTINKAPSAQVSITLCSESPDLTISPTKYLCSRRNRCYKSHSGIRPFCHECNHCVDFT</sequence>
<evidence type="ECO:0000313" key="8">
    <source>
        <dbReference type="Proteomes" id="UP000189670"/>
    </source>
</evidence>
<protein>
    <recommendedName>
        <fullName evidence="6">HYDIN/VesB/CFA65-like Ig-like domain-containing protein</fullName>
    </recommendedName>
</protein>
<dbReference type="InterPro" id="IPR012334">
    <property type="entry name" value="Pectin_lyas_fold"/>
</dbReference>
<dbReference type="SUPFAM" id="SSF51126">
    <property type="entry name" value="Pectin lyase-like"/>
    <property type="match status" value="1"/>
</dbReference>
<evidence type="ECO:0000313" key="7">
    <source>
        <dbReference type="EMBL" id="ETR71623.1"/>
    </source>
</evidence>
<dbReference type="Gene3D" id="2.60.40.10">
    <property type="entry name" value="Immunoglobulins"/>
    <property type="match status" value="1"/>
</dbReference>
<evidence type="ECO:0000256" key="4">
    <source>
        <dbReference type="ARBA" id="ARBA00023069"/>
    </source>
</evidence>
<dbReference type="InterPro" id="IPR013783">
    <property type="entry name" value="Ig-like_fold"/>
</dbReference>
<comment type="caution">
    <text evidence="7">The sequence shown here is derived from an EMBL/GenBank/DDBJ whole genome shotgun (WGS) entry which is preliminary data.</text>
</comment>
<name>A0A1V1PA39_9BACT</name>
<dbReference type="EMBL" id="ATBP01000246">
    <property type="protein sequence ID" value="ETR71623.1"/>
    <property type="molecule type" value="Genomic_DNA"/>
</dbReference>
<evidence type="ECO:0000259" key="6">
    <source>
        <dbReference type="Pfam" id="PF22544"/>
    </source>
</evidence>
<comment type="subcellular location">
    <subcellularLocation>
        <location evidence="1">Cell projection</location>
        <location evidence="1">Cilium</location>
    </subcellularLocation>
    <subcellularLocation>
        <location evidence="2">Cytoplasm</location>
    </subcellularLocation>
</comment>
<dbReference type="Pfam" id="PF22544">
    <property type="entry name" value="HYDIN_VesB_CFA65-like_Ig"/>
    <property type="match status" value="1"/>
</dbReference>
<feature type="non-terminal residue" evidence="7">
    <location>
        <position position="1"/>
    </location>
</feature>
<dbReference type="Gene3D" id="2.160.20.10">
    <property type="entry name" value="Single-stranded right-handed beta-helix, Pectin lyase-like"/>
    <property type="match status" value="1"/>
</dbReference>
<dbReference type="Proteomes" id="UP000189670">
    <property type="component" value="Unassembled WGS sequence"/>
</dbReference>
<evidence type="ECO:0000256" key="1">
    <source>
        <dbReference type="ARBA" id="ARBA00004138"/>
    </source>
</evidence>
<reference evidence="8" key="1">
    <citation type="submission" date="2012-11" db="EMBL/GenBank/DDBJ databases">
        <authorList>
            <person name="Lucero-Rivera Y.E."/>
            <person name="Tovar-Ramirez D."/>
        </authorList>
    </citation>
    <scope>NUCLEOTIDE SEQUENCE [LARGE SCALE GENOMIC DNA]</scope>
    <source>
        <strain evidence="8">Araruama</strain>
    </source>
</reference>
<evidence type="ECO:0000256" key="3">
    <source>
        <dbReference type="ARBA" id="ARBA00022490"/>
    </source>
</evidence>